<evidence type="ECO:0000313" key="2">
    <source>
        <dbReference type="EMBL" id="MPC58718.1"/>
    </source>
</evidence>
<dbReference type="EMBL" id="VSRR010015936">
    <property type="protein sequence ID" value="MPC58718.1"/>
    <property type="molecule type" value="Genomic_DNA"/>
</dbReference>
<evidence type="ECO:0000313" key="3">
    <source>
        <dbReference type="Proteomes" id="UP000324222"/>
    </source>
</evidence>
<organism evidence="2 3">
    <name type="scientific">Portunus trituberculatus</name>
    <name type="common">Swimming crab</name>
    <name type="synonym">Neptunus trituberculatus</name>
    <dbReference type="NCBI Taxonomy" id="210409"/>
    <lineage>
        <taxon>Eukaryota</taxon>
        <taxon>Metazoa</taxon>
        <taxon>Ecdysozoa</taxon>
        <taxon>Arthropoda</taxon>
        <taxon>Crustacea</taxon>
        <taxon>Multicrustacea</taxon>
        <taxon>Malacostraca</taxon>
        <taxon>Eumalacostraca</taxon>
        <taxon>Eucarida</taxon>
        <taxon>Decapoda</taxon>
        <taxon>Pleocyemata</taxon>
        <taxon>Brachyura</taxon>
        <taxon>Eubrachyura</taxon>
        <taxon>Portunoidea</taxon>
        <taxon>Portunidae</taxon>
        <taxon>Portuninae</taxon>
        <taxon>Portunus</taxon>
    </lineage>
</organism>
<gene>
    <name evidence="2" type="ORF">E2C01_052726</name>
</gene>
<dbReference type="Proteomes" id="UP000324222">
    <property type="component" value="Unassembled WGS sequence"/>
</dbReference>
<sequence length="111" mass="12233">MKDSLSGLPMGLWAMGSLSGDHVSSHDNRAQVGYSKDGRDKAVLPHKHGGSNTTDVMCPNLKLETGRVRDGSTSCFYGIPEEEDHFDMSLGRYLTVRKRFLGFIAEAVQCR</sequence>
<dbReference type="AlphaFoldDB" id="A0A5B7GP13"/>
<proteinExistence type="predicted"/>
<protein>
    <submittedName>
        <fullName evidence="2">Uncharacterized protein</fullName>
    </submittedName>
</protein>
<evidence type="ECO:0000256" key="1">
    <source>
        <dbReference type="SAM" id="MobiDB-lite"/>
    </source>
</evidence>
<reference evidence="2 3" key="1">
    <citation type="submission" date="2019-05" db="EMBL/GenBank/DDBJ databases">
        <title>Another draft genome of Portunus trituberculatus and its Hox gene families provides insights of decapod evolution.</title>
        <authorList>
            <person name="Jeong J.-H."/>
            <person name="Song I."/>
            <person name="Kim S."/>
            <person name="Choi T."/>
            <person name="Kim D."/>
            <person name="Ryu S."/>
            <person name="Kim W."/>
        </authorList>
    </citation>
    <scope>NUCLEOTIDE SEQUENCE [LARGE SCALE GENOMIC DNA]</scope>
    <source>
        <tissue evidence="2">Muscle</tissue>
    </source>
</reference>
<name>A0A5B7GP13_PORTR</name>
<feature type="region of interest" description="Disordered" evidence="1">
    <location>
        <begin position="21"/>
        <end position="55"/>
    </location>
</feature>
<keyword evidence="3" id="KW-1185">Reference proteome</keyword>
<comment type="caution">
    <text evidence="2">The sequence shown here is derived from an EMBL/GenBank/DDBJ whole genome shotgun (WGS) entry which is preliminary data.</text>
</comment>
<accession>A0A5B7GP13</accession>